<proteinExistence type="predicted"/>
<keyword evidence="1" id="KW-1185">Reference proteome</keyword>
<accession>A0A1I8B5E1</accession>
<evidence type="ECO:0000313" key="2">
    <source>
        <dbReference type="WBParaSite" id="MhA1_Contig1410.frz3.gene8"/>
    </source>
</evidence>
<name>A0A1I8B5E1_MELHA</name>
<organism evidence="1 2">
    <name type="scientific">Meloidogyne hapla</name>
    <name type="common">Root-knot nematode worm</name>
    <dbReference type="NCBI Taxonomy" id="6305"/>
    <lineage>
        <taxon>Eukaryota</taxon>
        <taxon>Metazoa</taxon>
        <taxon>Ecdysozoa</taxon>
        <taxon>Nematoda</taxon>
        <taxon>Chromadorea</taxon>
        <taxon>Rhabditida</taxon>
        <taxon>Tylenchina</taxon>
        <taxon>Tylenchomorpha</taxon>
        <taxon>Tylenchoidea</taxon>
        <taxon>Meloidogynidae</taxon>
        <taxon>Meloidogyninae</taxon>
        <taxon>Meloidogyne</taxon>
    </lineage>
</organism>
<evidence type="ECO:0000313" key="1">
    <source>
        <dbReference type="Proteomes" id="UP000095281"/>
    </source>
</evidence>
<dbReference type="AlphaFoldDB" id="A0A1I8B5E1"/>
<dbReference type="Proteomes" id="UP000095281">
    <property type="component" value="Unplaced"/>
</dbReference>
<reference evidence="2" key="1">
    <citation type="submission" date="2016-11" db="UniProtKB">
        <authorList>
            <consortium name="WormBaseParasite"/>
        </authorList>
    </citation>
    <scope>IDENTIFICATION</scope>
</reference>
<sequence length="123" mass="14871">MIIKCQKRERIFNLPLEENLNFYSSDYYNYNVCHEDKYFIYVEENVYGIPYKIPFECDEAINENDKENVYIIKVSNSKRKNSIKLIGNCELKKDNNQIQFDSNKNLEQLINKKNKGKKIYFKF</sequence>
<protein>
    <submittedName>
        <fullName evidence="2">ZP domain-containing protein</fullName>
    </submittedName>
</protein>
<dbReference type="WBParaSite" id="MhA1_Contig1410.frz3.gene8">
    <property type="protein sequence ID" value="MhA1_Contig1410.frz3.gene8"/>
    <property type="gene ID" value="MhA1_Contig1410.frz3.gene8"/>
</dbReference>